<dbReference type="AlphaFoldDB" id="F0VAS9"/>
<evidence type="ECO:0000313" key="3">
    <source>
        <dbReference type="EMBL" id="CBZ51337.1"/>
    </source>
</evidence>
<dbReference type="RefSeq" id="XP_003881370.1">
    <property type="nucleotide sequence ID" value="XM_003881321.1"/>
</dbReference>
<feature type="region of interest" description="Disordered" evidence="1">
    <location>
        <begin position="81"/>
        <end position="140"/>
    </location>
</feature>
<feature type="compositionally biased region" description="Basic and acidic residues" evidence="1">
    <location>
        <begin position="431"/>
        <end position="440"/>
    </location>
</feature>
<dbReference type="PANTHER" id="PTHR34826">
    <property type="entry name" value="UPF0590 PROTEIN C409.17C"/>
    <property type="match status" value="1"/>
</dbReference>
<feature type="compositionally biased region" description="Low complexity" evidence="1">
    <location>
        <begin position="233"/>
        <end position="243"/>
    </location>
</feature>
<feature type="compositionally biased region" description="Polar residues" evidence="1">
    <location>
        <begin position="441"/>
        <end position="450"/>
    </location>
</feature>
<feature type="compositionally biased region" description="Acidic residues" evidence="1">
    <location>
        <begin position="923"/>
        <end position="933"/>
    </location>
</feature>
<feature type="compositionally biased region" description="Low complexity" evidence="1">
    <location>
        <begin position="883"/>
        <end position="896"/>
    </location>
</feature>
<dbReference type="OrthoDB" id="329699at2759"/>
<dbReference type="VEuPathDB" id="ToxoDB:NCLIV_044020"/>
<dbReference type="EMBL" id="FR823385">
    <property type="protein sequence ID" value="CBZ51337.1"/>
    <property type="molecule type" value="Genomic_DNA"/>
</dbReference>
<feature type="domain" description="Domain of unknown function at the cortex 1" evidence="2">
    <location>
        <begin position="591"/>
        <end position="864"/>
    </location>
</feature>
<gene>
    <name evidence="3" type="ORF">NCLIV_044020</name>
</gene>
<keyword evidence="4" id="KW-1185">Reference proteome</keyword>
<evidence type="ECO:0000259" key="2">
    <source>
        <dbReference type="Pfam" id="PF08588"/>
    </source>
</evidence>
<proteinExistence type="predicted"/>
<feature type="compositionally biased region" description="Basic and acidic residues" evidence="1">
    <location>
        <begin position="744"/>
        <end position="756"/>
    </location>
</feature>
<dbReference type="Pfam" id="PF08588">
    <property type="entry name" value="Duc1"/>
    <property type="match status" value="1"/>
</dbReference>
<protein>
    <recommendedName>
        <fullName evidence="2">Domain of unknown function at the cortex 1 domain-containing protein</fullName>
    </recommendedName>
</protein>
<evidence type="ECO:0000313" key="4">
    <source>
        <dbReference type="Proteomes" id="UP000007494"/>
    </source>
</evidence>
<feature type="compositionally biased region" description="Basic and acidic residues" evidence="1">
    <location>
        <begin position="452"/>
        <end position="487"/>
    </location>
</feature>
<feature type="compositionally biased region" description="Polar residues" evidence="1">
    <location>
        <begin position="488"/>
        <end position="501"/>
    </location>
</feature>
<accession>F0VAS9</accession>
<dbReference type="PANTHER" id="PTHR34826:SF2">
    <property type="entry name" value="UPF0590 PROTEIN C409.17C"/>
    <property type="match status" value="1"/>
</dbReference>
<feature type="compositionally biased region" description="Basic and acidic residues" evidence="1">
    <location>
        <begin position="127"/>
        <end position="140"/>
    </location>
</feature>
<feature type="region of interest" description="Disordered" evidence="1">
    <location>
        <begin position="735"/>
        <end position="771"/>
    </location>
</feature>
<dbReference type="Proteomes" id="UP000007494">
    <property type="component" value="Chromosome IX"/>
</dbReference>
<feature type="region of interest" description="Disordered" evidence="1">
    <location>
        <begin position="876"/>
        <end position="941"/>
    </location>
</feature>
<dbReference type="InterPro" id="IPR013897">
    <property type="entry name" value="Duc1"/>
</dbReference>
<feature type="region of interest" description="Disordered" evidence="1">
    <location>
        <begin position="317"/>
        <end position="337"/>
    </location>
</feature>
<feature type="region of interest" description="Disordered" evidence="1">
    <location>
        <begin position="431"/>
        <end position="520"/>
    </location>
</feature>
<reference evidence="4" key="1">
    <citation type="journal article" date="2012" name="PLoS Pathog.">
        <title>Comparative genomics of the apicomplexan parasites Toxoplasma gondii and Neospora caninum: Coccidia differing in host range and transmission strategy.</title>
        <authorList>
            <person name="Reid A.J."/>
            <person name="Vermont S.J."/>
            <person name="Cotton J.A."/>
            <person name="Harris D."/>
            <person name="Hill-Cawthorne G.A."/>
            <person name="Konen-Waisman S."/>
            <person name="Latham S.M."/>
            <person name="Mourier T."/>
            <person name="Norton R."/>
            <person name="Quail M.A."/>
            <person name="Sanders M."/>
            <person name="Shanmugam D."/>
            <person name="Sohal A."/>
            <person name="Wasmuth J.D."/>
            <person name="Brunk B."/>
            <person name="Grigg M.E."/>
            <person name="Howard J.C."/>
            <person name="Parkinson J."/>
            <person name="Roos D.S."/>
            <person name="Trees A.J."/>
            <person name="Berriman M."/>
            <person name="Pain A."/>
            <person name="Wastling J.M."/>
        </authorList>
    </citation>
    <scope>NUCLEOTIDE SEQUENCE [LARGE SCALE GENOMIC DNA]</scope>
    <source>
        <strain evidence="4">Liverpool</strain>
    </source>
</reference>
<organism evidence="3 4">
    <name type="scientific">Neospora caninum (strain Liverpool)</name>
    <dbReference type="NCBI Taxonomy" id="572307"/>
    <lineage>
        <taxon>Eukaryota</taxon>
        <taxon>Sar</taxon>
        <taxon>Alveolata</taxon>
        <taxon>Apicomplexa</taxon>
        <taxon>Conoidasida</taxon>
        <taxon>Coccidia</taxon>
        <taxon>Eucoccidiorida</taxon>
        <taxon>Eimeriorina</taxon>
        <taxon>Sarcocystidae</taxon>
        <taxon>Neospora</taxon>
    </lineage>
</organism>
<feature type="compositionally biased region" description="Polar residues" evidence="1">
    <location>
        <begin position="180"/>
        <end position="194"/>
    </location>
</feature>
<dbReference type="InParanoid" id="F0VAS9"/>
<dbReference type="GeneID" id="13440322"/>
<feature type="compositionally biased region" description="Polar residues" evidence="1">
    <location>
        <begin position="81"/>
        <end position="90"/>
    </location>
</feature>
<dbReference type="eggNOG" id="ENOG502SAB0">
    <property type="taxonomic scope" value="Eukaryota"/>
</dbReference>
<feature type="region of interest" description="Disordered" evidence="1">
    <location>
        <begin position="169"/>
        <end position="286"/>
    </location>
</feature>
<evidence type="ECO:0000256" key="1">
    <source>
        <dbReference type="SAM" id="MobiDB-lite"/>
    </source>
</evidence>
<name>F0VAS9_NEOCL</name>
<sequence length="960" mass="105325">MSSLVDDLKRCGFEKLSGSAQRKGNTRRDVHLASSFFHRGRRGFHHDLPSMEQAYNTFTSYLRNAPLTTSISDPLAACSTDPVSTLPSSGTDREGRPTFDRTGGWATSNDFHEEASSASSTMGGFHRQSERGEKASDAFTRKGSSISDALWSFHENLKRQWSQLQLLDQPAGKQGRSLPGGQNQTAGMSGNNADAKSLPALTSPGSSEACPRGTSASPHNGLPSPVRQGGFLSSTSCTRSSTSPAAGDTDYPLQEDDFGSGPPASSNRDSVSRHAPRRSAGARCLAAAAPNEDRVLGAASDGKDLGVRDLHGRARMERDFQSSKRAKPSVVDGGHGTTGATRSLAEAYLHLRVQNRTMWMSLRTIRVVLGLQLGLSVLGFLNSGQLPGFSAEDPAFRSAVFWLYVAAYIYSGWCLYTLRVQPTESWDEQQARETAERLRQQDSSSWTQLRAGQERAEGAGKGVRLEETPVRDHASGESAGRRADLNESQRQLTSARSSSHSLLDRERIPPTADADLPPVETWPQRPVFLRATEEAWVVDKVTALAARHKAARTKGSSRSSTRGKMPIVRYPRAPMMYMTKQLDDPTRAIHWFENPFFRGVAVIRLAPVGGSPGGEVYTDSKKRYLQACFQSRDAVGFDAAAIAGTATLQGKDSYGNRGQFLQPHRIGEVLTGQVFSRRLRSLPPRWMVNMGMKVVKQLTDTLKEDISSNEPYFLTPAVCVAQTIHVAHAAKRPRRLSSAVVGEEQDRKEGSGERPVDNLPSASSDDMDDENFYIPPPDVTNPMIQEDTRLLGGPFSCGGISAEKRKRLMGDRKILKELVFSPDYIYTFDFFQNIFYPSSYEFDLGVMRLDLAPYLNRQPIELMALLDDSFIRDETSSAGTRGTSDTPSPSSLPSSDRGAVSSSIRDGKSTSTDGGDGTTGDNPDGEQSLEDEDVSKWQPPTGSWKFLWRYQMWHEKLLSY</sequence>